<evidence type="ECO:0000313" key="1">
    <source>
        <dbReference type="EMBL" id="EAQ04649.1"/>
    </source>
</evidence>
<dbReference type="AlphaFoldDB" id="A3TSM2"/>
<evidence type="ECO:0000313" key="2">
    <source>
        <dbReference type="Proteomes" id="UP000004318"/>
    </source>
</evidence>
<evidence type="ECO:0008006" key="3">
    <source>
        <dbReference type="Google" id="ProtNLM"/>
    </source>
</evidence>
<dbReference type="EMBL" id="AAMO01000001">
    <property type="protein sequence ID" value="EAQ04649.1"/>
    <property type="molecule type" value="Genomic_DNA"/>
</dbReference>
<organism evidence="1 2">
    <name type="scientific">Pseudooceanicola batsensis (strain ATCC BAA-863 / DSM 15984 / KCTC 12145 / HTCC2597)</name>
    <name type="common">Oceanicola batsensis</name>
    <dbReference type="NCBI Taxonomy" id="252305"/>
    <lineage>
        <taxon>Bacteria</taxon>
        <taxon>Pseudomonadati</taxon>
        <taxon>Pseudomonadota</taxon>
        <taxon>Alphaproteobacteria</taxon>
        <taxon>Rhodobacterales</taxon>
        <taxon>Paracoccaceae</taxon>
        <taxon>Pseudooceanicola</taxon>
    </lineage>
</organism>
<protein>
    <recommendedName>
        <fullName evidence="3">Pyocin activator protein PrtN</fullName>
    </recommendedName>
</protein>
<dbReference type="OrthoDB" id="982642at2"/>
<proteinExistence type="predicted"/>
<dbReference type="HOGENOM" id="CLU_165465_0_1_5"/>
<accession>A3TSM2</accession>
<dbReference type="InterPro" id="IPR020518">
    <property type="entry name" value="Tscrpt_reg_PrtN"/>
</dbReference>
<comment type="caution">
    <text evidence="1">The sequence shown here is derived from an EMBL/GenBank/DDBJ whole genome shotgun (WGS) entry which is preliminary data.</text>
</comment>
<dbReference type="Proteomes" id="UP000004318">
    <property type="component" value="Unassembled WGS sequence"/>
</dbReference>
<gene>
    <name evidence="1" type="ORF">OB2597_05185</name>
</gene>
<name>A3TSM2_PSEBH</name>
<dbReference type="RefSeq" id="WP_009805266.1">
    <property type="nucleotide sequence ID" value="NZ_CH724131.1"/>
</dbReference>
<reference evidence="1 2" key="1">
    <citation type="journal article" date="2010" name="J. Bacteriol.">
        <title>Genome sequences of Oceanicola granulosus HTCC2516(T) and Oceanicola batsensis HTCC2597(TDelta).</title>
        <authorList>
            <person name="Thrash J.C."/>
            <person name="Cho J.C."/>
            <person name="Vergin K.L."/>
            <person name="Giovannoni S.J."/>
        </authorList>
    </citation>
    <scope>NUCLEOTIDE SEQUENCE [LARGE SCALE GENOMIC DNA]</scope>
    <source>
        <strain evidence="2">ATCC BAA-863 / DSM 15984 / KCTC 12145 / HTCC2597</strain>
    </source>
</reference>
<sequence length="90" mass="10331">MNLLPYTLMTILAFNEGDPLVDLERIATHYFDTSVEKFMRKVRKGDIPLPIMEMEPGNRKSRKGVLVTDLANYLHDRAEEARKLAVKRAA</sequence>
<dbReference type="Pfam" id="PF11112">
    <property type="entry name" value="PyocinActivator"/>
    <property type="match status" value="1"/>
</dbReference>
<dbReference type="GO" id="GO:0006355">
    <property type="term" value="P:regulation of DNA-templated transcription"/>
    <property type="evidence" value="ECO:0007669"/>
    <property type="project" value="InterPro"/>
</dbReference>
<keyword evidence="2" id="KW-1185">Reference proteome</keyword>